<evidence type="ECO:0000256" key="1">
    <source>
        <dbReference type="SAM" id="SignalP"/>
    </source>
</evidence>
<protein>
    <recommendedName>
        <fullName evidence="4">27 kDa hemolymph protein</fullName>
    </recommendedName>
</protein>
<gene>
    <name evidence="2" type="ORF">ABEB36_007249</name>
</gene>
<name>A0ABD1ETI6_HYPHA</name>
<dbReference type="InterPro" id="IPR009832">
    <property type="entry name" value="DUF1397"/>
</dbReference>
<organism evidence="2 3">
    <name type="scientific">Hypothenemus hampei</name>
    <name type="common">Coffee berry borer</name>
    <dbReference type="NCBI Taxonomy" id="57062"/>
    <lineage>
        <taxon>Eukaryota</taxon>
        <taxon>Metazoa</taxon>
        <taxon>Ecdysozoa</taxon>
        <taxon>Arthropoda</taxon>
        <taxon>Hexapoda</taxon>
        <taxon>Insecta</taxon>
        <taxon>Pterygota</taxon>
        <taxon>Neoptera</taxon>
        <taxon>Endopterygota</taxon>
        <taxon>Coleoptera</taxon>
        <taxon>Polyphaga</taxon>
        <taxon>Cucujiformia</taxon>
        <taxon>Curculionidae</taxon>
        <taxon>Scolytinae</taxon>
        <taxon>Hypothenemus</taxon>
    </lineage>
</organism>
<dbReference type="Pfam" id="PF07165">
    <property type="entry name" value="DUF1397"/>
    <property type="match status" value="1"/>
</dbReference>
<dbReference type="PANTHER" id="PTHR20997">
    <property type="entry name" value="EG:BACR42I17.2 PROTEIN-RELATED"/>
    <property type="match status" value="1"/>
</dbReference>
<dbReference type="Proteomes" id="UP001566132">
    <property type="component" value="Unassembled WGS sequence"/>
</dbReference>
<keyword evidence="1" id="KW-0732">Signal</keyword>
<dbReference type="PANTHER" id="PTHR20997:SF2">
    <property type="entry name" value="EG:BACR42I17.2 PROTEIN-RELATED"/>
    <property type="match status" value="1"/>
</dbReference>
<proteinExistence type="predicted"/>
<evidence type="ECO:0008006" key="4">
    <source>
        <dbReference type="Google" id="ProtNLM"/>
    </source>
</evidence>
<accession>A0ABD1ETI6</accession>
<dbReference type="EMBL" id="JBDJPC010000005">
    <property type="protein sequence ID" value="KAL1502045.1"/>
    <property type="molecule type" value="Genomic_DNA"/>
</dbReference>
<keyword evidence="3" id="KW-1185">Reference proteome</keyword>
<reference evidence="2 3" key="1">
    <citation type="submission" date="2024-05" db="EMBL/GenBank/DDBJ databases">
        <title>Genetic variation in Jamaican populations of the coffee berry borer (Hypothenemus hampei).</title>
        <authorList>
            <person name="Errbii M."/>
            <person name="Myrie A."/>
        </authorList>
    </citation>
    <scope>NUCLEOTIDE SEQUENCE [LARGE SCALE GENOMIC DNA]</scope>
    <source>
        <strain evidence="2">JA-Hopewell-2020-01-JO</strain>
        <tissue evidence="2">Whole body</tissue>
    </source>
</reference>
<evidence type="ECO:0000313" key="2">
    <source>
        <dbReference type="EMBL" id="KAL1502045.1"/>
    </source>
</evidence>
<feature type="chain" id="PRO_5044766854" description="27 kDa hemolymph protein" evidence="1">
    <location>
        <begin position="18"/>
        <end position="292"/>
    </location>
</feature>
<evidence type="ECO:0000313" key="3">
    <source>
        <dbReference type="Proteomes" id="UP001566132"/>
    </source>
</evidence>
<sequence length="292" mass="33338">MLWSILFALGIIGQVLSEDDLWNNFLNSNESLVNKDAVNFTKMEEIFNEKCKEHDAEGTLDEIKNSNIQLCLRSYVDEAKIKNELEVAKHNGTIDEVFDKYCKKWPNVYGCLNNTLTSVRKCLSTNESKSFDKSLDIIHEMQQFICFKEGDRLALFYSEGGVSCMEMQQEELKKCVNTTILNQKLDEEMLVSTLPLIFEEQDCTTFEEFRQCVRTAFEKCPDTTPANVVDAAFKFLKKQTACQKKMFNTESQSSATNVGQSSELKKNSKGYFHLANSLTLTIVSILSFIISF</sequence>
<feature type="signal peptide" evidence="1">
    <location>
        <begin position="1"/>
        <end position="17"/>
    </location>
</feature>
<comment type="caution">
    <text evidence="2">The sequence shown here is derived from an EMBL/GenBank/DDBJ whole genome shotgun (WGS) entry which is preliminary data.</text>
</comment>
<dbReference type="AlphaFoldDB" id="A0ABD1ETI6"/>